<evidence type="ECO:0000313" key="3">
    <source>
        <dbReference type="Proteomes" id="UP001314263"/>
    </source>
</evidence>
<evidence type="ECO:0000256" key="1">
    <source>
        <dbReference type="SAM" id="MobiDB-lite"/>
    </source>
</evidence>
<dbReference type="AlphaFoldDB" id="A0AAV1I1L0"/>
<proteinExistence type="predicted"/>
<organism evidence="2 3">
    <name type="scientific">Coccomyxa viridis</name>
    <dbReference type="NCBI Taxonomy" id="1274662"/>
    <lineage>
        <taxon>Eukaryota</taxon>
        <taxon>Viridiplantae</taxon>
        <taxon>Chlorophyta</taxon>
        <taxon>core chlorophytes</taxon>
        <taxon>Trebouxiophyceae</taxon>
        <taxon>Trebouxiophyceae incertae sedis</taxon>
        <taxon>Coccomyxaceae</taxon>
        <taxon>Coccomyxa</taxon>
    </lineage>
</organism>
<name>A0AAV1I1L0_9CHLO</name>
<keyword evidence="3" id="KW-1185">Reference proteome</keyword>
<feature type="region of interest" description="Disordered" evidence="1">
    <location>
        <begin position="51"/>
        <end position="81"/>
    </location>
</feature>
<dbReference type="EMBL" id="CAUYUE010000005">
    <property type="protein sequence ID" value="CAK0774639.1"/>
    <property type="molecule type" value="Genomic_DNA"/>
</dbReference>
<evidence type="ECO:0000313" key="2">
    <source>
        <dbReference type="EMBL" id="CAK0774639.1"/>
    </source>
</evidence>
<dbReference type="Proteomes" id="UP001314263">
    <property type="component" value="Unassembled WGS sequence"/>
</dbReference>
<accession>A0AAV1I1L0</accession>
<gene>
    <name evidence="2" type="ORF">CVIRNUC_004188</name>
</gene>
<reference evidence="2 3" key="1">
    <citation type="submission" date="2023-10" db="EMBL/GenBank/DDBJ databases">
        <authorList>
            <person name="Maclean D."/>
            <person name="Macfadyen A."/>
        </authorList>
    </citation>
    <scope>NUCLEOTIDE SEQUENCE [LARGE SCALE GENOMIC DNA]</scope>
</reference>
<sequence>MPGSLKAKVGALEPKDGFTPAVNPFPPFALDPDARLDQHPVQLASLWRPQGTEAHPHVPSEDPIPPPPPRTNLHPPDPIKDADRSRLCDLVHWNVRAAIYPDWVRALTLFKEEGAACADPDLYKALAIQRTHIPGVIKPGDSDTKWDQIPAGPVQRSITFGTLHFWAKEDSPQDYATWRASTRQHSSDLGLRGFLVDPDDQQALAHLQRTIDHAVDCPTHASQANLFVLMKGRDFVRMAFAWRTMTTTLTVAFKAARNQVSSLLLKANQSQGEKLKKKLSRIDDIVPHLRDAGKREEVSTKR</sequence>
<protein>
    <submittedName>
        <fullName evidence="2">Uncharacterized protein</fullName>
    </submittedName>
</protein>
<comment type="caution">
    <text evidence="2">The sequence shown here is derived from an EMBL/GenBank/DDBJ whole genome shotgun (WGS) entry which is preliminary data.</text>
</comment>
<feature type="region of interest" description="Disordered" evidence="1">
    <location>
        <begin position="1"/>
        <end position="24"/>
    </location>
</feature>